<reference evidence="22" key="2">
    <citation type="submission" date="2020-09" db="EMBL/GenBank/DDBJ databases">
        <authorList>
            <person name="Sun Q."/>
            <person name="Zhou Y."/>
        </authorList>
    </citation>
    <scope>NUCLEOTIDE SEQUENCE</scope>
    <source>
        <strain evidence="22">CGMCC 1.15448</strain>
    </source>
</reference>
<dbReference type="Pfam" id="PF13426">
    <property type="entry name" value="PAS_9"/>
    <property type="match status" value="1"/>
</dbReference>
<evidence type="ECO:0000256" key="9">
    <source>
        <dbReference type="ARBA" id="ARBA00022679"/>
    </source>
</evidence>
<evidence type="ECO:0000256" key="5">
    <source>
        <dbReference type="ARBA" id="ARBA00017322"/>
    </source>
</evidence>
<feature type="domain" description="Histidine kinase" evidence="19">
    <location>
        <begin position="545"/>
        <end position="734"/>
    </location>
</feature>
<dbReference type="InterPro" id="IPR050482">
    <property type="entry name" value="Sensor_HK_TwoCompSys"/>
</dbReference>
<evidence type="ECO:0000259" key="20">
    <source>
        <dbReference type="PROSITE" id="PS50112"/>
    </source>
</evidence>
<dbReference type="Pfam" id="PF02518">
    <property type="entry name" value="HATPase_c"/>
    <property type="match status" value="1"/>
</dbReference>
<dbReference type="InterPro" id="IPR004358">
    <property type="entry name" value="Sig_transdc_His_kin-like_C"/>
</dbReference>
<organism evidence="22 23">
    <name type="scientific">Puia dinghuensis</name>
    <dbReference type="NCBI Taxonomy" id="1792502"/>
    <lineage>
        <taxon>Bacteria</taxon>
        <taxon>Pseudomonadati</taxon>
        <taxon>Bacteroidota</taxon>
        <taxon>Chitinophagia</taxon>
        <taxon>Chitinophagales</taxon>
        <taxon>Chitinophagaceae</taxon>
        <taxon>Puia</taxon>
    </lineage>
</organism>
<dbReference type="GO" id="GO:0051539">
    <property type="term" value="F:4 iron, 4 sulfur cluster binding"/>
    <property type="evidence" value="ECO:0007669"/>
    <property type="project" value="UniProtKB-KW"/>
</dbReference>
<dbReference type="SMART" id="SM00091">
    <property type="entry name" value="PAS"/>
    <property type="match status" value="4"/>
</dbReference>
<dbReference type="Gene3D" id="3.30.565.10">
    <property type="entry name" value="Histidine kinase-like ATPase, C-terminal domain"/>
    <property type="match status" value="1"/>
</dbReference>
<dbReference type="Gene3D" id="1.20.5.1930">
    <property type="match status" value="1"/>
</dbReference>
<name>A0A8J2UDR0_9BACT</name>
<dbReference type="GO" id="GO:0005737">
    <property type="term" value="C:cytoplasm"/>
    <property type="evidence" value="ECO:0007669"/>
    <property type="project" value="UniProtKB-SubCell"/>
</dbReference>
<protein>
    <recommendedName>
        <fullName evidence="5">Oxygen sensor histidine kinase NreB</fullName>
        <ecNumber evidence="4">2.7.13.3</ecNumber>
    </recommendedName>
    <alternativeName>
        <fullName evidence="18">Nitrogen regulation protein B</fullName>
    </alternativeName>
</protein>
<keyword evidence="15" id="KW-0902">Two-component regulatory system</keyword>
<dbReference type="SUPFAM" id="SSF55874">
    <property type="entry name" value="ATPase domain of HSP90 chaperone/DNA topoisomerase II/histidine kinase"/>
    <property type="match status" value="1"/>
</dbReference>
<evidence type="ECO:0000256" key="14">
    <source>
        <dbReference type="ARBA" id="ARBA00023004"/>
    </source>
</evidence>
<dbReference type="Pfam" id="PF13188">
    <property type="entry name" value="PAS_8"/>
    <property type="match status" value="1"/>
</dbReference>
<dbReference type="InterPro" id="IPR005467">
    <property type="entry name" value="His_kinase_dom"/>
</dbReference>
<dbReference type="SUPFAM" id="SSF55785">
    <property type="entry name" value="PYP-like sensor domain (PAS domain)"/>
    <property type="match status" value="4"/>
</dbReference>
<evidence type="ECO:0000256" key="7">
    <source>
        <dbReference type="ARBA" id="ARBA00022490"/>
    </source>
</evidence>
<dbReference type="NCBIfam" id="TIGR00229">
    <property type="entry name" value="sensory_box"/>
    <property type="match status" value="3"/>
</dbReference>
<keyword evidence="10" id="KW-0479">Metal-binding</keyword>
<keyword evidence="9" id="KW-0808">Transferase</keyword>
<comment type="catalytic activity">
    <reaction evidence="1">
        <text>ATP + protein L-histidine = ADP + protein N-phospho-L-histidine.</text>
        <dbReference type="EC" id="2.7.13.3"/>
    </reaction>
</comment>
<evidence type="ECO:0000256" key="3">
    <source>
        <dbReference type="ARBA" id="ARBA00004496"/>
    </source>
</evidence>
<dbReference type="GO" id="GO:0016020">
    <property type="term" value="C:membrane"/>
    <property type="evidence" value="ECO:0007669"/>
    <property type="project" value="InterPro"/>
</dbReference>
<dbReference type="Pfam" id="PF07730">
    <property type="entry name" value="HisKA_3"/>
    <property type="match status" value="1"/>
</dbReference>
<evidence type="ECO:0000256" key="13">
    <source>
        <dbReference type="ARBA" id="ARBA00022840"/>
    </source>
</evidence>
<dbReference type="InterPro" id="IPR001610">
    <property type="entry name" value="PAC"/>
</dbReference>
<evidence type="ECO:0000259" key="19">
    <source>
        <dbReference type="PROSITE" id="PS50109"/>
    </source>
</evidence>
<dbReference type="PANTHER" id="PTHR24421:SF10">
    <property type="entry name" value="NITRATE_NITRITE SENSOR PROTEIN NARQ"/>
    <property type="match status" value="1"/>
</dbReference>
<keyword evidence="8" id="KW-0597">Phosphoprotein</keyword>
<sequence>MRPDSSSEANRPDLTSFCFPLPGEQLFPAILDNLDEPFFLLDDAARLVWHNKACNQLYHAVSGRDIDQSFELDELLTTDQHSLFLERFDRALGGEQLHFEWRCQLSGVKWLTVALYPFRCDNRNFTGVCGSLRDITEKKINELVWLRNTNVLNNIQEGVLLIDTDYTVLTFNRRAVELFGRLDQHIAVRTGMDFFKLLPEHRRVPVSQHLESVRRGIRVEYEVKHPSGLWLFINYLPVKDEEGNVRQISITFRDVTERKKAEDRIREKELKYRALVNSLSEGVILQTTDKQVLAVNKSAATILGLEVDELKEKGFPYPGWVLVDESEKLISHEGLFYKRNGRIHPVRNKILGIRRTNGIQWLKLNSAVVAQPQPQGPCALVVSFEDITEQKRISAEIEVLALLARETVNAVCILHPNGEMLWMNEGFTRLTGYAAEEMIGQTSRAMLTGPETDMAVVKRADHCRKNGLPFREEFVIYTKAGKKVWTRAQGQSVRLAQANAIRYFVIVTDISDEKKIEHQRLEYEIEQQKNITRVILQTRELERNELGRELHDNINQILAATRLQLSYCLNNFDDCEPVLRQCRENVIEAMEEIRRLSHKIVMPRFTERSLMQALKGLVENYRYAYRITLDIGEWKDEQAHVRVKEALYRIVQEQLSNIYKHARAAGVWIRLKQKENHAELAVEDDGVGFDPAEKKNGIGISNIHCRAESCGGVVELISSPGKGCTLVVRLPLMSGETGEDDAKKG</sequence>
<dbReference type="Pfam" id="PF08448">
    <property type="entry name" value="PAS_4"/>
    <property type="match status" value="2"/>
</dbReference>
<dbReference type="GO" id="GO:0005524">
    <property type="term" value="F:ATP binding"/>
    <property type="evidence" value="ECO:0007669"/>
    <property type="project" value="UniProtKB-KW"/>
</dbReference>
<dbReference type="InterPro" id="IPR000700">
    <property type="entry name" value="PAS-assoc_C"/>
</dbReference>
<evidence type="ECO:0000256" key="12">
    <source>
        <dbReference type="ARBA" id="ARBA00022777"/>
    </source>
</evidence>
<evidence type="ECO:0000256" key="18">
    <source>
        <dbReference type="ARBA" id="ARBA00030800"/>
    </source>
</evidence>
<comment type="caution">
    <text evidence="22">The sequence shown here is derived from an EMBL/GenBank/DDBJ whole genome shotgun (WGS) entry which is preliminary data.</text>
</comment>
<dbReference type="SMART" id="SM00086">
    <property type="entry name" value="PAC"/>
    <property type="match status" value="4"/>
</dbReference>
<dbReference type="CDD" id="cd16917">
    <property type="entry name" value="HATPase_UhpB-NarQ-NarX-like"/>
    <property type="match status" value="1"/>
</dbReference>
<feature type="domain" description="PAS" evidence="20">
    <location>
        <begin position="268"/>
        <end position="310"/>
    </location>
</feature>
<evidence type="ECO:0000313" key="23">
    <source>
        <dbReference type="Proteomes" id="UP000607559"/>
    </source>
</evidence>
<evidence type="ECO:0000259" key="21">
    <source>
        <dbReference type="PROSITE" id="PS50113"/>
    </source>
</evidence>
<comment type="subcellular location">
    <subcellularLocation>
        <location evidence="3">Cytoplasm</location>
    </subcellularLocation>
</comment>
<dbReference type="GO" id="GO:0000155">
    <property type="term" value="F:phosphorelay sensor kinase activity"/>
    <property type="evidence" value="ECO:0007669"/>
    <property type="project" value="InterPro"/>
</dbReference>
<evidence type="ECO:0000256" key="17">
    <source>
        <dbReference type="ARBA" id="ARBA00024827"/>
    </source>
</evidence>
<reference evidence="22" key="1">
    <citation type="journal article" date="2014" name="Int. J. Syst. Evol. Microbiol.">
        <title>Complete genome sequence of Corynebacterium casei LMG S-19264T (=DSM 44701T), isolated from a smear-ripened cheese.</title>
        <authorList>
            <consortium name="US DOE Joint Genome Institute (JGI-PGF)"/>
            <person name="Walter F."/>
            <person name="Albersmeier A."/>
            <person name="Kalinowski J."/>
            <person name="Ruckert C."/>
        </authorList>
    </citation>
    <scope>NUCLEOTIDE SEQUENCE</scope>
    <source>
        <strain evidence="22">CGMCC 1.15448</strain>
    </source>
</reference>
<feature type="domain" description="PAC" evidence="21">
    <location>
        <begin position="470"/>
        <end position="522"/>
    </location>
</feature>
<dbReference type="SMART" id="SM00387">
    <property type="entry name" value="HATPase_c"/>
    <property type="match status" value="1"/>
</dbReference>
<keyword evidence="6" id="KW-0004">4Fe-4S</keyword>
<dbReference type="PROSITE" id="PS50112">
    <property type="entry name" value="PAS"/>
    <property type="match status" value="2"/>
</dbReference>
<dbReference type="PROSITE" id="PS50109">
    <property type="entry name" value="HIS_KIN"/>
    <property type="match status" value="1"/>
</dbReference>
<keyword evidence="11" id="KW-0547">Nucleotide-binding</keyword>
<dbReference type="InterPro" id="IPR035965">
    <property type="entry name" value="PAS-like_dom_sf"/>
</dbReference>
<evidence type="ECO:0000256" key="8">
    <source>
        <dbReference type="ARBA" id="ARBA00022553"/>
    </source>
</evidence>
<dbReference type="PROSITE" id="PS50113">
    <property type="entry name" value="PAC"/>
    <property type="match status" value="2"/>
</dbReference>
<keyword evidence="12" id="KW-0418">Kinase</keyword>
<dbReference type="EC" id="2.7.13.3" evidence="4"/>
<dbReference type="GO" id="GO:0046983">
    <property type="term" value="F:protein dimerization activity"/>
    <property type="evidence" value="ECO:0007669"/>
    <property type="project" value="InterPro"/>
</dbReference>
<keyword evidence="14" id="KW-0408">Iron</keyword>
<comment type="function">
    <text evidence="17">Member of the two-component regulatory system NreB/NreC involved in the control of dissimilatory nitrate/nitrite reduction in response to oxygen. NreB functions as a direct oxygen sensor histidine kinase which is autophosphorylated, in the absence of oxygen, probably at the conserved histidine residue, and transfers its phosphate group probably to a conserved aspartate residue of NreC. NreB/NreC activates the expression of the nitrate (narGHJI) and nitrite (nir) reductase operons, as well as the putative nitrate transporter gene narT.</text>
</comment>
<dbReference type="InterPro" id="IPR013656">
    <property type="entry name" value="PAS_4"/>
</dbReference>
<accession>A0A8J2UDR0</accession>
<feature type="domain" description="PAS" evidence="20">
    <location>
        <begin position="396"/>
        <end position="467"/>
    </location>
</feature>
<evidence type="ECO:0000256" key="10">
    <source>
        <dbReference type="ARBA" id="ARBA00022723"/>
    </source>
</evidence>
<keyword evidence="23" id="KW-1185">Reference proteome</keyword>
<evidence type="ECO:0000313" key="22">
    <source>
        <dbReference type="EMBL" id="GGB03527.1"/>
    </source>
</evidence>
<evidence type="ECO:0000256" key="11">
    <source>
        <dbReference type="ARBA" id="ARBA00022741"/>
    </source>
</evidence>
<keyword evidence="16" id="KW-0411">Iron-sulfur</keyword>
<dbReference type="PANTHER" id="PTHR24421">
    <property type="entry name" value="NITRATE/NITRITE SENSOR PROTEIN NARX-RELATED"/>
    <property type="match status" value="1"/>
</dbReference>
<dbReference type="InterPro" id="IPR000014">
    <property type="entry name" value="PAS"/>
</dbReference>
<dbReference type="InterPro" id="IPR036890">
    <property type="entry name" value="HATPase_C_sf"/>
</dbReference>
<dbReference type="GO" id="GO:0046872">
    <property type="term" value="F:metal ion binding"/>
    <property type="evidence" value="ECO:0007669"/>
    <property type="project" value="UniProtKB-KW"/>
</dbReference>
<keyword evidence="7" id="KW-0963">Cytoplasm</keyword>
<dbReference type="Gene3D" id="3.30.450.20">
    <property type="entry name" value="PAS domain"/>
    <property type="match status" value="4"/>
</dbReference>
<dbReference type="CDD" id="cd00130">
    <property type="entry name" value="PAS"/>
    <property type="match status" value="2"/>
</dbReference>
<dbReference type="Proteomes" id="UP000607559">
    <property type="component" value="Unassembled WGS sequence"/>
</dbReference>
<evidence type="ECO:0000256" key="6">
    <source>
        <dbReference type="ARBA" id="ARBA00022485"/>
    </source>
</evidence>
<evidence type="ECO:0000256" key="15">
    <source>
        <dbReference type="ARBA" id="ARBA00023012"/>
    </source>
</evidence>
<dbReference type="InterPro" id="IPR003594">
    <property type="entry name" value="HATPase_dom"/>
</dbReference>
<evidence type="ECO:0000256" key="16">
    <source>
        <dbReference type="ARBA" id="ARBA00023014"/>
    </source>
</evidence>
<evidence type="ECO:0000256" key="1">
    <source>
        <dbReference type="ARBA" id="ARBA00000085"/>
    </source>
</evidence>
<keyword evidence="13" id="KW-0067">ATP-binding</keyword>
<dbReference type="RefSeq" id="WP_188932772.1">
    <property type="nucleotide sequence ID" value="NZ_BMJC01000003.1"/>
</dbReference>
<dbReference type="InterPro" id="IPR011712">
    <property type="entry name" value="Sig_transdc_His_kin_sub3_dim/P"/>
</dbReference>
<dbReference type="AlphaFoldDB" id="A0A8J2UDR0"/>
<proteinExistence type="predicted"/>
<gene>
    <name evidence="22" type="ORF">GCM10011511_28540</name>
</gene>
<comment type="cofactor">
    <cofactor evidence="2">
        <name>[4Fe-4S] cluster</name>
        <dbReference type="ChEBI" id="CHEBI:49883"/>
    </cofactor>
</comment>
<evidence type="ECO:0000256" key="4">
    <source>
        <dbReference type="ARBA" id="ARBA00012438"/>
    </source>
</evidence>
<evidence type="ECO:0000256" key="2">
    <source>
        <dbReference type="ARBA" id="ARBA00001966"/>
    </source>
</evidence>
<dbReference type="EMBL" id="BMJC01000003">
    <property type="protein sequence ID" value="GGB03527.1"/>
    <property type="molecule type" value="Genomic_DNA"/>
</dbReference>
<dbReference type="PRINTS" id="PR00344">
    <property type="entry name" value="BCTRLSENSOR"/>
</dbReference>
<feature type="domain" description="PAC" evidence="21">
    <location>
        <begin position="215"/>
        <end position="267"/>
    </location>
</feature>